<gene>
    <name evidence="4" type="ORF">EVEC_LOCUS7417</name>
</gene>
<dbReference type="OrthoDB" id="5863778at2759"/>
<name>A0A0N4VBM3_ENTVE</name>
<dbReference type="Pfam" id="PF01549">
    <property type="entry name" value="ShK"/>
    <property type="match status" value="1"/>
</dbReference>
<evidence type="ECO:0000313" key="6">
    <source>
        <dbReference type="WBParaSite" id="EVEC_0000793301-mRNA-1"/>
    </source>
</evidence>
<dbReference type="AlphaFoldDB" id="A0A0N4VBM3"/>
<evidence type="ECO:0000313" key="4">
    <source>
        <dbReference type="EMBL" id="VDD92666.1"/>
    </source>
</evidence>
<dbReference type="InterPro" id="IPR003582">
    <property type="entry name" value="ShKT_dom"/>
</dbReference>
<evidence type="ECO:0000256" key="1">
    <source>
        <dbReference type="PROSITE-ProRule" id="PRU01005"/>
    </source>
</evidence>
<dbReference type="PROSITE" id="PS51670">
    <property type="entry name" value="SHKT"/>
    <property type="match status" value="1"/>
</dbReference>
<protein>
    <submittedName>
        <fullName evidence="6">ShKT domain-containing protein</fullName>
    </submittedName>
</protein>
<dbReference type="WBParaSite" id="EVEC_0000793301-mRNA-1">
    <property type="protein sequence ID" value="EVEC_0000793301-mRNA-1"/>
    <property type="gene ID" value="EVEC_0000793301"/>
</dbReference>
<sequence length="74" mass="8334">MVKRMTKSITTYLIFCALMLQQCCSAFYAGSCFDKDTPDGKSNCPQVKHLCQNKVFHKLMLDQCPLTCGFCRAA</sequence>
<feature type="signal peptide" evidence="2">
    <location>
        <begin position="1"/>
        <end position="26"/>
    </location>
</feature>
<keyword evidence="5" id="KW-1185">Reference proteome</keyword>
<proteinExistence type="predicted"/>
<feature type="domain" description="ShKT" evidence="3">
    <location>
        <begin position="32"/>
        <end position="71"/>
    </location>
</feature>
<dbReference type="SMART" id="SM00254">
    <property type="entry name" value="ShKT"/>
    <property type="match status" value="1"/>
</dbReference>
<reference evidence="4 5" key="2">
    <citation type="submission" date="2018-10" db="EMBL/GenBank/DDBJ databases">
        <authorList>
            <consortium name="Pathogen Informatics"/>
        </authorList>
    </citation>
    <scope>NUCLEOTIDE SEQUENCE [LARGE SCALE GENOMIC DNA]</scope>
</reference>
<dbReference type="EMBL" id="UXUI01008913">
    <property type="protein sequence ID" value="VDD92666.1"/>
    <property type="molecule type" value="Genomic_DNA"/>
</dbReference>
<organism evidence="6">
    <name type="scientific">Enterobius vermicularis</name>
    <name type="common">Human pinworm</name>
    <dbReference type="NCBI Taxonomy" id="51028"/>
    <lineage>
        <taxon>Eukaryota</taxon>
        <taxon>Metazoa</taxon>
        <taxon>Ecdysozoa</taxon>
        <taxon>Nematoda</taxon>
        <taxon>Chromadorea</taxon>
        <taxon>Rhabditida</taxon>
        <taxon>Spirurina</taxon>
        <taxon>Oxyuridomorpha</taxon>
        <taxon>Oxyuroidea</taxon>
        <taxon>Oxyuridae</taxon>
        <taxon>Enterobius</taxon>
    </lineage>
</organism>
<comment type="caution">
    <text evidence="1">Lacks conserved residue(s) required for the propagation of feature annotation.</text>
</comment>
<accession>A0A0N4VBM3</accession>
<evidence type="ECO:0000259" key="3">
    <source>
        <dbReference type="PROSITE" id="PS51670"/>
    </source>
</evidence>
<dbReference type="Proteomes" id="UP000274131">
    <property type="component" value="Unassembled WGS sequence"/>
</dbReference>
<feature type="chain" id="PRO_5043122818" evidence="2">
    <location>
        <begin position="27"/>
        <end position="74"/>
    </location>
</feature>
<keyword evidence="2" id="KW-0732">Signal</keyword>
<dbReference type="Gene3D" id="1.10.10.1870">
    <property type="entry name" value="ShTK domain-like"/>
    <property type="match status" value="1"/>
</dbReference>
<evidence type="ECO:0000313" key="5">
    <source>
        <dbReference type="Proteomes" id="UP000274131"/>
    </source>
</evidence>
<reference evidence="6" key="1">
    <citation type="submission" date="2017-02" db="UniProtKB">
        <authorList>
            <consortium name="WormBaseParasite"/>
        </authorList>
    </citation>
    <scope>IDENTIFICATION</scope>
</reference>
<evidence type="ECO:0000256" key="2">
    <source>
        <dbReference type="SAM" id="SignalP"/>
    </source>
</evidence>